<accession>A0A9D3NXW3</accession>
<keyword evidence="2" id="KW-1185">Reference proteome</keyword>
<dbReference type="AlphaFoldDB" id="A0A9D3NXW3"/>
<reference evidence="1 2" key="1">
    <citation type="submission" date="2021-06" db="EMBL/GenBank/DDBJ databases">
        <title>Chromosome-level genome assembly of the red-tail catfish (Hemibagrus wyckioides).</title>
        <authorList>
            <person name="Shao F."/>
        </authorList>
    </citation>
    <scope>NUCLEOTIDE SEQUENCE [LARGE SCALE GENOMIC DNA]</scope>
    <source>
        <strain evidence="1">EC202008001</strain>
        <tissue evidence="1">Blood</tissue>
    </source>
</reference>
<name>A0A9D3NXW3_9TELE</name>
<protein>
    <submittedName>
        <fullName evidence="1">Uncharacterized protein</fullName>
    </submittedName>
</protein>
<organism evidence="1 2">
    <name type="scientific">Hemibagrus wyckioides</name>
    <dbReference type="NCBI Taxonomy" id="337641"/>
    <lineage>
        <taxon>Eukaryota</taxon>
        <taxon>Metazoa</taxon>
        <taxon>Chordata</taxon>
        <taxon>Craniata</taxon>
        <taxon>Vertebrata</taxon>
        <taxon>Euteleostomi</taxon>
        <taxon>Actinopterygii</taxon>
        <taxon>Neopterygii</taxon>
        <taxon>Teleostei</taxon>
        <taxon>Ostariophysi</taxon>
        <taxon>Siluriformes</taxon>
        <taxon>Bagridae</taxon>
        <taxon>Hemibagrus</taxon>
    </lineage>
</organism>
<dbReference type="EMBL" id="JAHKSW010000007">
    <property type="protein sequence ID" value="KAG7330541.1"/>
    <property type="molecule type" value="Genomic_DNA"/>
</dbReference>
<proteinExistence type="predicted"/>
<dbReference type="Proteomes" id="UP000824219">
    <property type="component" value="Linkage Group LG07"/>
</dbReference>
<evidence type="ECO:0000313" key="1">
    <source>
        <dbReference type="EMBL" id="KAG7330541.1"/>
    </source>
</evidence>
<sequence>MSGRPVPGTALHSQSTRKTRALCRRQAQRLSLVTLNLKSRPTPEQQPLINLINQNILAQISSESLGFATV</sequence>
<evidence type="ECO:0000313" key="2">
    <source>
        <dbReference type="Proteomes" id="UP000824219"/>
    </source>
</evidence>
<gene>
    <name evidence="1" type="ORF">KOW79_006763</name>
</gene>
<comment type="caution">
    <text evidence="1">The sequence shown here is derived from an EMBL/GenBank/DDBJ whole genome shotgun (WGS) entry which is preliminary data.</text>
</comment>